<dbReference type="OrthoDB" id="9806245at2"/>
<protein>
    <recommendedName>
        <fullName evidence="2">DUF551 domain-containing protein</fullName>
    </recommendedName>
</protein>
<dbReference type="eggNOG" id="ENOG502ZKNS">
    <property type="taxonomic scope" value="Bacteria"/>
</dbReference>
<evidence type="ECO:0000313" key="1">
    <source>
        <dbReference type="EMBL" id="ABJ05534.1"/>
    </source>
</evidence>
<evidence type="ECO:0008006" key="2">
    <source>
        <dbReference type="Google" id="ProtNLM"/>
    </source>
</evidence>
<dbReference type="EMBL" id="CP000463">
    <property type="protein sequence ID" value="ABJ05534.1"/>
    <property type="molecule type" value="Genomic_DNA"/>
</dbReference>
<organism evidence="1">
    <name type="scientific">Rhodopseudomonas palustris (strain BisA53)</name>
    <dbReference type="NCBI Taxonomy" id="316055"/>
    <lineage>
        <taxon>Bacteria</taxon>
        <taxon>Pseudomonadati</taxon>
        <taxon>Pseudomonadota</taxon>
        <taxon>Alphaproteobacteria</taxon>
        <taxon>Hyphomicrobiales</taxon>
        <taxon>Nitrobacteraceae</taxon>
        <taxon>Rhodopseudomonas</taxon>
    </lineage>
</organism>
<dbReference type="AlphaFoldDB" id="Q07RA0"/>
<sequence length="68" mass="7869">MWQSIATAPYDQDLELAVIDDEGPHALVFPCRRIKDGWADSKSGKPVEVRPTHWREWRHLVYDGSFST</sequence>
<gene>
    <name evidence="1" type="ordered locus">RPE_1585</name>
</gene>
<proteinExistence type="predicted"/>
<reference evidence="1" key="1">
    <citation type="submission" date="2006-09" db="EMBL/GenBank/DDBJ databases">
        <title>Complete sequence of Rhodopseudomonas palustris BisA53.</title>
        <authorList>
            <consortium name="US DOE Joint Genome Institute"/>
            <person name="Copeland A."/>
            <person name="Lucas S."/>
            <person name="Lapidus A."/>
            <person name="Barry K."/>
            <person name="Detter J.C."/>
            <person name="Glavina del Rio T."/>
            <person name="Hammon N."/>
            <person name="Israni S."/>
            <person name="Dalin E."/>
            <person name="Tice H."/>
            <person name="Pitluck S."/>
            <person name="Chain P."/>
            <person name="Malfatti S."/>
            <person name="Shin M."/>
            <person name="Vergez L."/>
            <person name="Schmutz J."/>
            <person name="Larimer F."/>
            <person name="Land M."/>
            <person name="Hauser L."/>
            <person name="Pelletier D.A."/>
            <person name="Kyrpides N."/>
            <person name="Kim E."/>
            <person name="Harwood C.S."/>
            <person name="Oda Y."/>
            <person name="Richardson P."/>
        </authorList>
    </citation>
    <scope>NUCLEOTIDE SEQUENCE [LARGE SCALE GENOMIC DNA]</scope>
    <source>
        <strain evidence="1">BisA53</strain>
    </source>
</reference>
<name>Q07RA0_RHOP5</name>
<dbReference type="HOGENOM" id="CLU_189114_0_0_5"/>
<dbReference type="KEGG" id="rpe:RPE_1585"/>
<accession>Q07RA0</accession>